<dbReference type="Pfam" id="PF22936">
    <property type="entry name" value="Pol_BBD"/>
    <property type="match status" value="1"/>
</dbReference>
<accession>A0A151SLY0</accession>
<keyword evidence="5" id="KW-1185">Reference proteome</keyword>
<feature type="domain" description="Retroviral polymerase SH3-like" evidence="3">
    <location>
        <begin position="169"/>
        <end position="203"/>
    </location>
</feature>
<dbReference type="Proteomes" id="UP000075243">
    <property type="component" value="Chromosome 11"/>
</dbReference>
<feature type="non-terminal residue" evidence="4">
    <location>
        <position position="1"/>
    </location>
</feature>
<sequence>INLVSDESMWIVDSGATLHVTPRKEFFTSYTSGDFGVLKMSNDGVSKVIGIGDVCLQTNMGMQLLLRGVKHAPDVRFNLISVQMLDNGGYDNHFGFGKVGEMFSLHGCKQTRVSFNKHPPSRKSELLELVHSDVCGPLKVKSFSGALYFVTFIDDCSRKLWVYALVFVCKAFVHVPKDERSKLDTKTRQCIFIGYSQDEFGYRMEMYGDVLEVPFDDAQEEHDMVHDDDLDNDHELPQLPPRRCNRLRHSSSRYSSDEYVTLTMGKRALENRWIFRVKQESNSTSLRYKARLVVKGIRQRKGVDFNEIFSPVVKMSSIRTVLNLAATLDLEVEQMDVKTTFLHGNLEEEIYMKQPDSFLVEGKENYVPYASAVGSLMYAIICTRPDIAYAVDTVSQFLSNLGREHWNAVKWILRYLHGTSGLRLCFGGDKPTLAGYSDSDMARDADSRKSTSGYLINFAGGAIAWQSRLQRQSCYY</sequence>
<evidence type="ECO:0000259" key="2">
    <source>
        <dbReference type="Pfam" id="PF22936"/>
    </source>
</evidence>
<dbReference type="PANTHER" id="PTHR11439">
    <property type="entry name" value="GAG-POL-RELATED RETROTRANSPOSON"/>
    <property type="match status" value="1"/>
</dbReference>
<dbReference type="Pfam" id="PF07727">
    <property type="entry name" value="RVT_2"/>
    <property type="match status" value="1"/>
</dbReference>
<dbReference type="GO" id="GO:0003676">
    <property type="term" value="F:nucleic acid binding"/>
    <property type="evidence" value="ECO:0007669"/>
    <property type="project" value="InterPro"/>
</dbReference>
<proteinExistence type="predicted"/>
<evidence type="ECO:0000313" key="5">
    <source>
        <dbReference type="Proteomes" id="UP000075243"/>
    </source>
</evidence>
<protein>
    <submittedName>
        <fullName evidence="4">Retrovirus-related Pol polyprotein from transposon TNT 1-94</fullName>
    </submittedName>
</protein>
<dbReference type="Gramene" id="C.cajan_01982.t">
    <property type="protein sequence ID" value="C.cajan_01982.t"/>
    <property type="gene ID" value="C.cajan_01982"/>
</dbReference>
<feature type="domain" description="Retrovirus-related Pol polyprotein from transposon TNT 1-94-like beta-barrel" evidence="2">
    <location>
        <begin position="10"/>
        <end position="90"/>
    </location>
</feature>
<reference evidence="4 5" key="1">
    <citation type="journal article" date="2012" name="Nat. Biotechnol.">
        <title>Draft genome sequence of pigeonpea (Cajanus cajan), an orphan legume crop of resource-poor farmers.</title>
        <authorList>
            <person name="Varshney R.K."/>
            <person name="Chen W."/>
            <person name="Li Y."/>
            <person name="Bharti A.K."/>
            <person name="Saxena R.K."/>
            <person name="Schlueter J.A."/>
            <person name="Donoghue M.T."/>
            <person name="Azam S."/>
            <person name="Fan G."/>
            <person name="Whaley A.M."/>
            <person name="Farmer A.D."/>
            <person name="Sheridan J."/>
            <person name="Iwata A."/>
            <person name="Tuteja R."/>
            <person name="Penmetsa R.V."/>
            <person name="Wu W."/>
            <person name="Upadhyaya H.D."/>
            <person name="Yang S.P."/>
            <person name="Shah T."/>
            <person name="Saxena K.B."/>
            <person name="Michael T."/>
            <person name="McCombie W.R."/>
            <person name="Yang B."/>
            <person name="Zhang G."/>
            <person name="Yang H."/>
            <person name="Wang J."/>
            <person name="Spillane C."/>
            <person name="Cook D.R."/>
            <person name="May G.D."/>
            <person name="Xu X."/>
            <person name="Jackson S.A."/>
        </authorList>
    </citation>
    <scope>NUCLEOTIDE SEQUENCE [LARGE SCALE GENOMIC DNA]</scope>
    <source>
        <strain evidence="5">cv. Asha</strain>
    </source>
</reference>
<name>A0A151SLY0_CAJCA</name>
<dbReference type="InterPro" id="IPR036397">
    <property type="entry name" value="RNaseH_sf"/>
</dbReference>
<dbReference type="InterPro" id="IPR057670">
    <property type="entry name" value="SH3_retrovirus"/>
</dbReference>
<dbReference type="EMBL" id="CM003613">
    <property type="protein sequence ID" value="KYP55807.1"/>
    <property type="molecule type" value="Genomic_DNA"/>
</dbReference>
<dbReference type="PANTHER" id="PTHR11439:SF467">
    <property type="entry name" value="INTEGRASE CATALYTIC DOMAIN-CONTAINING PROTEIN"/>
    <property type="match status" value="1"/>
</dbReference>
<dbReference type="InterPro" id="IPR013103">
    <property type="entry name" value="RVT_2"/>
</dbReference>
<evidence type="ECO:0000259" key="3">
    <source>
        <dbReference type="Pfam" id="PF25597"/>
    </source>
</evidence>
<dbReference type="InterPro" id="IPR054722">
    <property type="entry name" value="PolX-like_BBD"/>
</dbReference>
<dbReference type="InterPro" id="IPR012337">
    <property type="entry name" value="RNaseH-like_sf"/>
</dbReference>
<gene>
    <name evidence="4" type="ORF">KK1_002031</name>
</gene>
<dbReference type="AlphaFoldDB" id="A0A151SLY0"/>
<evidence type="ECO:0000259" key="1">
    <source>
        <dbReference type="Pfam" id="PF07727"/>
    </source>
</evidence>
<organism evidence="4 5">
    <name type="scientific">Cajanus cajan</name>
    <name type="common">Pigeon pea</name>
    <name type="synonym">Cajanus indicus</name>
    <dbReference type="NCBI Taxonomy" id="3821"/>
    <lineage>
        <taxon>Eukaryota</taxon>
        <taxon>Viridiplantae</taxon>
        <taxon>Streptophyta</taxon>
        <taxon>Embryophyta</taxon>
        <taxon>Tracheophyta</taxon>
        <taxon>Spermatophyta</taxon>
        <taxon>Magnoliopsida</taxon>
        <taxon>eudicotyledons</taxon>
        <taxon>Gunneridae</taxon>
        <taxon>Pentapetalae</taxon>
        <taxon>rosids</taxon>
        <taxon>fabids</taxon>
        <taxon>Fabales</taxon>
        <taxon>Fabaceae</taxon>
        <taxon>Papilionoideae</taxon>
        <taxon>50 kb inversion clade</taxon>
        <taxon>NPAAA clade</taxon>
        <taxon>indigoferoid/millettioid clade</taxon>
        <taxon>Phaseoleae</taxon>
        <taxon>Cajanus</taxon>
    </lineage>
</organism>
<feature type="domain" description="Reverse transcriptase Ty1/copia-type" evidence="1">
    <location>
        <begin position="259"/>
        <end position="367"/>
    </location>
</feature>
<dbReference type="SUPFAM" id="SSF53098">
    <property type="entry name" value="Ribonuclease H-like"/>
    <property type="match status" value="1"/>
</dbReference>
<dbReference type="Gene3D" id="3.30.420.10">
    <property type="entry name" value="Ribonuclease H-like superfamily/Ribonuclease H"/>
    <property type="match status" value="1"/>
</dbReference>
<evidence type="ECO:0000313" key="4">
    <source>
        <dbReference type="EMBL" id="KYP55807.1"/>
    </source>
</evidence>
<dbReference type="Pfam" id="PF25597">
    <property type="entry name" value="SH3_retrovirus"/>
    <property type="match status" value="1"/>
</dbReference>
<dbReference type="OMA" id="LMYAIIC"/>